<proteinExistence type="predicted"/>
<reference evidence="1" key="1">
    <citation type="journal article" date="2021" name="Open Biol.">
        <title>Shared evolutionary footprints suggest mitochondrial oxidative damage underlies multiple complex I losses in fungi.</title>
        <authorList>
            <person name="Schikora-Tamarit M.A."/>
            <person name="Marcet-Houben M."/>
            <person name="Nosek J."/>
            <person name="Gabaldon T."/>
        </authorList>
    </citation>
    <scope>NUCLEOTIDE SEQUENCE</scope>
    <source>
        <strain evidence="1">CBS2887</strain>
    </source>
</reference>
<organism evidence="1 2">
    <name type="scientific">Wickerhamomyces pijperi</name>
    <name type="common">Yeast</name>
    <name type="synonym">Pichia pijperi</name>
    <dbReference type="NCBI Taxonomy" id="599730"/>
    <lineage>
        <taxon>Eukaryota</taxon>
        <taxon>Fungi</taxon>
        <taxon>Dikarya</taxon>
        <taxon>Ascomycota</taxon>
        <taxon>Saccharomycotina</taxon>
        <taxon>Saccharomycetes</taxon>
        <taxon>Phaffomycetales</taxon>
        <taxon>Wickerhamomycetaceae</taxon>
        <taxon>Wickerhamomyces</taxon>
    </lineage>
</organism>
<reference evidence="1" key="2">
    <citation type="submission" date="2021-01" db="EMBL/GenBank/DDBJ databases">
        <authorList>
            <person name="Schikora-Tamarit M.A."/>
        </authorList>
    </citation>
    <scope>NUCLEOTIDE SEQUENCE</scope>
    <source>
        <strain evidence="1">CBS2887</strain>
    </source>
</reference>
<dbReference type="AlphaFoldDB" id="A0A9P8Q5J4"/>
<dbReference type="EMBL" id="JAEUBG010003090">
    <property type="protein sequence ID" value="KAH3683520.1"/>
    <property type="molecule type" value="Genomic_DNA"/>
</dbReference>
<comment type="caution">
    <text evidence="1">The sequence shown here is derived from an EMBL/GenBank/DDBJ whole genome shotgun (WGS) entry which is preliminary data.</text>
</comment>
<name>A0A9P8Q5J4_WICPI</name>
<dbReference type="Proteomes" id="UP000774326">
    <property type="component" value="Unassembled WGS sequence"/>
</dbReference>
<evidence type="ECO:0000313" key="2">
    <source>
        <dbReference type="Proteomes" id="UP000774326"/>
    </source>
</evidence>
<gene>
    <name evidence="1" type="ORF">WICPIJ_005516</name>
</gene>
<keyword evidence="2" id="KW-1185">Reference proteome</keyword>
<protein>
    <submittedName>
        <fullName evidence="1">Uncharacterized protein</fullName>
    </submittedName>
</protein>
<accession>A0A9P8Q5J4</accession>
<sequence>MLRFPVGHLWWKFWPRSRFYGTQIDDLTTQSLKVLKTRMVKIALEYEKLCRVHPKATCPEIEHIINYRDNMYYYGPYSEITKHPTAFLCKLRKLYGPVMDETETCIKSKLEASDSSRANVLKNAEYSPSTTVLNSSITQEILDLLVAWLSTIQTFIIDKTVSRESRPLPNPSPEFPESCKIMQASAWVVYLSPHLAS</sequence>
<evidence type="ECO:0000313" key="1">
    <source>
        <dbReference type="EMBL" id="KAH3683520.1"/>
    </source>
</evidence>